<dbReference type="RefSeq" id="WP_272780224.1">
    <property type="nucleotide sequence ID" value="NZ_JAQQLI010000071.1"/>
</dbReference>
<organism evidence="2 3">
    <name type="scientific">Rhodoplanes tepidamans</name>
    <name type="common">Rhodoplanes cryptolactis</name>
    <dbReference type="NCBI Taxonomy" id="200616"/>
    <lineage>
        <taxon>Bacteria</taxon>
        <taxon>Pseudomonadati</taxon>
        <taxon>Pseudomonadota</taxon>
        <taxon>Alphaproteobacteria</taxon>
        <taxon>Hyphomicrobiales</taxon>
        <taxon>Nitrobacteraceae</taxon>
        <taxon>Rhodoplanes</taxon>
    </lineage>
</organism>
<evidence type="ECO:0000259" key="1">
    <source>
        <dbReference type="PROSITE" id="PS50943"/>
    </source>
</evidence>
<dbReference type="Proteomes" id="UP001165652">
    <property type="component" value="Unassembled WGS sequence"/>
</dbReference>
<dbReference type="EMBL" id="JAQQLI010000071">
    <property type="protein sequence ID" value="MDC7789398.1"/>
    <property type="molecule type" value="Genomic_DNA"/>
</dbReference>
<dbReference type="Pfam" id="PF13744">
    <property type="entry name" value="HTH_37"/>
    <property type="match status" value="1"/>
</dbReference>
<dbReference type="InterPro" id="IPR010982">
    <property type="entry name" value="Lambda_DNA-bd_dom_sf"/>
</dbReference>
<comment type="caution">
    <text evidence="2">The sequence shown here is derived from an EMBL/GenBank/DDBJ whole genome shotgun (WGS) entry which is preliminary data.</text>
</comment>
<name>A0ABT5JIR9_RHOTP</name>
<reference evidence="2" key="1">
    <citation type="journal article" date="2023" name="Microbiol Resour">
        <title>Genome Sequences of Rhodoplanes serenus and Two Thermotolerant Strains, Rhodoplanes tepidamans and 'Rhodoplanes cryptolactis,' Further Refine the Genus.</title>
        <authorList>
            <person name="Rayyan A.A."/>
            <person name="Kyndt J.A."/>
        </authorList>
    </citation>
    <scope>NUCLEOTIDE SEQUENCE</scope>
    <source>
        <strain evidence="2">DSM 9987</strain>
    </source>
</reference>
<accession>A0ABT5JIR9</accession>
<dbReference type="InterPro" id="IPR039554">
    <property type="entry name" value="HigA2-like_HTH"/>
</dbReference>
<dbReference type="Gene3D" id="1.10.260.40">
    <property type="entry name" value="lambda repressor-like DNA-binding domains"/>
    <property type="match status" value="1"/>
</dbReference>
<dbReference type="SUPFAM" id="SSF47413">
    <property type="entry name" value="lambda repressor-like DNA-binding domains"/>
    <property type="match status" value="1"/>
</dbReference>
<dbReference type="InterPro" id="IPR001387">
    <property type="entry name" value="Cro/C1-type_HTH"/>
</dbReference>
<evidence type="ECO:0000313" key="2">
    <source>
        <dbReference type="EMBL" id="MDC7789398.1"/>
    </source>
</evidence>
<evidence type="ECO:0000313" key="3">
    <source>
        <dbReference type="Proteomes" id="UP001165652"/>
    </source>
</evidence>
<dbReference type="PROSITE" id="PS50943">
    <property type="entry name" value="HTH_CROC1"/>
    <property type="match status" value="1"/>
</dbReference>
<keyword evidence="3" id="KW-1185">Reference proteome</keyword>
<reference evidence="2" key="2">
    <citation type="submission" date="2023-02" db="EMBL/GenBank/DDBJ databases">
        <authorList>
            <person name="Rayyan A."/>
            <person name="Meyer T."/>
            <person name="Kyndt J.A."/>
        </authorList>
    </citation>
    <scope>NUCLEOTIDE SEQUENCE</scope>
    <source>
        <strain evidence="2">DSM 9987</strain>
    </source>
</reference>
<sequence>MAPRKAEKHEADATITRGTGNVFADLGFEDAEERQTKLRLAHAINQVIARKRLTQAAAAEKLGITQPKISALANYRLGGYSVERLMTFLTALDQDVEIVIRTKPRSRAAGRISVVAA</sequence>
<gene>
    <name evidence="2" type="ORF">PQJ73_27265</name>
</gene>
<proteinExistence type="predicted"/>
<feature type="domain" description="HTH cro/C1-type" evidence="1">
    <location>
        <begin position="44"/>
        <end position="99"/>
    </location>
</feature>
<protein>
    <submittedName>
        <fullName evidence="2">Helix-turn-helix transcriptional regulator</fullName>
    </submittedName>
</protein>